<evidence type="ECO:0000313" key="4">
    <source>
        <dbReference type="EMBL" id="KAJ9645016.1"/>
    </source>
</evidence>
<evidence type="ECO:0000259" key="3">
    <source>
        <dbReference type="Pfam" id="PF07859"/>
    </source>
</evidence>
<dbReference type="Proteomes" id="UP001172681">
    <property type="component" value="Unassembled WGS sequence"/>
</dbReference>
<gene>
    <name evidence="4" type="ORF">H2204_001478</name>
</gene>
<dbReference type="GO" id="GO:0016787">
    <property type="term" value="F:hydrolase activity"/>
    <property type="evidence" value="ECO:0007669"/>
    <property type="project" value="UniProtKB-KW"/>
</dbReference>
<evidence type="ECO:0000256" key="2">
    <source>
        <dbReference type="SAM" id="MobiDB-lite"/>
    </source>
</evidence>
<organism evidence="4 5">
    <name type="scientific">Knufia peltigerae</name>
    <dbReference type="NCBI Taxonomy" id="1002370"/>
    <lineage>
        <taxon>Eukaryota</taxon>
        <taxon>Fungi</taxon>
        <taxon>Dikarya</taxon>
        <taxon>Ascomycota</taxon>
        <taxon>Pezizomycotina</taxon>
        <taxon>Eurotiomycetes</taxon>
        <taxon>Chaetothyriomycetidae</taxon>
        <taxon>Chaetothyriales</taxon>
        <taxon>Trichomeriaceae</taxon>
        <taxon>Knufia</taxon>
    </lineage>
</organism>
<dbReference type="PANTHER" id="PTHR48081:SF8">
    <property type="entry name" value="ALPHA_BETA HYDROLASE FOLD-3 DOMAIN-CONTAINING PROTEIN-RELATED"/>
    <property type="match status" value="1"/>
</dbReference>
<keyword evidence="5" id="KW-1185">Reference proteome</keyword>
<dbReference type="PANTHER" id="PTHR48081">
    <property type="entry name" value="AB HYDROLASE SUPERFAMILY PROTEIN C4A8.06C"/>
    <property type="match status" value="1"/>
</dbReference>
<dbReference type="InterPro" id="IPR013094">
    <property type="entry name" value="AB_hydrolase_3"/>
</dbReference>
<keyword evidence="1" id="KW-0378">Hydrolase</keyword>
<name>A0AA39D3L1_9EURO</name>
<evidence type="ECO:0000313" key="5">
    <source>
        <dbReference type="Proteomes" id="UP001172681"/>
    </source>
</evidence>
<evidence type="ECO:0000256" key="1">
    <source>
        <dbReference type="ARBA" id="ARBA00022801"/>
    </source>
</evidence>
<sequence length="329" mass="36566">MAVADNILSDAENSTTSYQPLHPSVRPKLDPEYVAFHDKYIQFVEPDDVRPWHPIHTRRRRPFPPGTSQAVPVKEVRDVDLGNFPVRIFWPEDENPENGWPVLVWYHGGGWAIGGVESENDFCSRMCREYPYPIPVEDALEALVWVHDQAVSGAMNIDRHRLAVGGTSAGGNLALVTALKAASMKPAPIPLVLQLLLAPVIDNTAIVATTWSTRIHTPWLTPARMTWYRNMYLTNKDDALNWDASPNLAPADLLAKSPKTWIGIAEQDLLAPEATAFEEQLRTVGVNVDVKYYEGMTHTILAMNGILTKGKALVSDSAKVLKDAFWPGL</sequence>
<dbReference type="EMBL" id="JAPDRN010000005">
    <property type="protein sequence ID" value="KAJ9645016.1"/>
    <property type="molecule type" value="Genomic_DNA"/>
</dbReference>
<reference evidence="4" key="1">
    <citation type="submission" date="2022-10" db="EMBL/GenBank/DDBJ databases">
        <title>Culturing micro-colonial fungi from biological soil crusts in the Mojave desert and describing Neophaeococcomyces mojavensis, and introducing the new genera and species Taxawa tesnikishii.</title>
        <authorList>
            <person name="Kurbessoian T."/>
            <person name="Stajich J.E."/>
        </authorList>
    </citation>
    <scope>NUCLEOTIDE SEQUENCE</scope>
    <source>
        <strain evidence="4">TK_35</strain>
    </source>
</reference>
<dbReference type="InterPro" id="IPR029058">
    <property type="entry name" value="AB_hydrolase_fold"/>
</dbReference>
<proteinExistence type="predicted"/>
<accession>A0AA39D3L1</accession>
<dbReference type="AlphaFoldDB" id="A0AA39D3L1"/>
<dbReference type="SUPFAM" id="SSF53474">
    <property type="entry name" value="alpha/beta-Hydrolases"/>
    <property type="match status" value="1"/>
</dbReference>
<dbReference type="Pfam" id="PF07859">
    <property type="entry name" value="Abhydrolase_3"/>
    <property type="match status" value="1"/>
</dbReference>
<feature type="domain" description="Alpha/beta hydrolase fold-3" evidence="3">
    <location>
        <begin position="103"/>
        <end position="300"/>
    </location>
</feature>
<dbReference type="Gene3D" id="3.40.50.1820">
    <property type="entry name" value="alpha/beta hydrolase"/>
    <property type="match status" value="1"/>
</dbReference>
<dbReference type="InterPro" id="IPR050300">
    <property type="entry name" value="GDXG_lipolytic_enzyme"/>
</dbReference>
<feature type="region of interest" description="Disordered" evidence="2">
    <location>
        <begin position="1"/>
        <end position="23"/>
    </location>
</feature>
<comment type="caution">
    <text evidence="4">The sequence shown here is derived from an EMBL/GenBank/DDBJ whole genome shotgun (WGS) entry which is preliminary data.</text>
</comment>
<protein>
    <recommendedName>
        <fullName evidence="3">Alpha/beta hydrolase fold-3 domain-containing protein</fullName>
    </recommendedName>
</protein>